<dbReference type="InterPro" id="IPR036388">
    <property type="entry name" value="WH-like_DNA-bd_sf"/>
</dbReference>
<sequence>MAVSLKKSPLKPGEVLIGALLRVPTEAIFRRIVRELNEAGFEGLALPHIAVMRYPGPDGERPGVLAERAGISKQAMNRLLGSLEELGYLKRMDASNSGSARIVRFTRRGHAAWARIVESMREIECEWSAELGEKDFAQLKKLLVRVRESPLVR</sequence>
<dbReference type="PROSITE" id="PS50995">
    <property type="entry name" value="HTH_MARR_2"/>
    <property type="match status" value="1"/>
</dbReference>
<accession>A0A1G7FZ49</accession>
<keyword evidence="3" id="KW-1185">Reference proteome</keyword>
<evidence type="ECO:0000313" key="3">
    <source>
        <dbReference type="Proteomes" id="UP000182427"/>
    </source>
</evidence>
<dbReference type="AlphaFoldDB" id="A0A1G7FZ49"/>
<feature type="domain" description="HTH marR-type" evidence="1">
    <location>
        <begin position="1"/>
        <end position="148"/>
    </location>
</feature>
<dbReference type="OrthoDB" id="122135at2"/>
<dbReference type="InterPro" id="IPR036390">
    <property type="entry name" value="WH_DNA-bd_sf"/>
</dbReference>
<dbReference type="SUPFAM" id="SSF46785">
    <property type="entry name" value="Winged helix' DNA-binding domain"/>
    <property type="match status" value="1"/>
</dbReference>
<evidence type="ECO:0000313" key="2">
    <source>
        <dbReference type="EMBL" id="SDE81137.1"/>
    </source>
</evidence>
<proteinExistence type="predicted"/>
<dbReference type="InterPro" id="IPR000835">
    <property type="entry name" value="HTH_MarR-typ"/>
</dbReference>
<dbReference type="RefSeq" id="WP_083343748.1">
    <property type="nucleotide sequence ID" value="NZ_LT629690.1"/>
</dbReference>
<dbReference type="SMART" id="SM00347">
    <property type="entry name" value="HTH_MARR"/>
    <property type="match status" value="1"/>
</dbReference>
<dbReference type="EMBL" id="LT629690">
    <property type="protein sequence ID" value="SDE81137.1"/>
    <property type="molecule type" value="Genomic_DNA"/>
</dbReference>
<reference evidence="2 3" key="1">
    <citation type="submission" date="2016-10" db="EMBL/GenBank/DDBJ databases">
        <authorList>
            <person name="de Groot N.N."/>
        </authorList>
    </citation>
    <scope>NUCLEOTIDE SEQUENCE [LARGE SCALE GENOMIC DNA]</scope>
    <source>
        <strain evidence="2 3">GAS232</strain>
    </source>
</reference>
<dbReference type="Proteomes" id="UP000182427">
    <property type="component" value="Chromosome I"/>
</dbReference>
<protein>
    <submittedName>
        <fullName evidence="2">Transcriptional regulator, MarR family</fullName>
    </submittedName>
</protein>
<dbReference type="Pfam" id="PF12802">
    <property type="entry name" value="MarR_2"/>
    <property type="match status" value="1"/>
</dbReference>
<gene>
    <name evidence="2" type="ORF">SAMN05444167_0495</name>
</gene>
<name>A0A1G7FZ49_9BACT</name>
<dbReference type="Gene3D" id="1.10.10.10">
    <property type="entry name" value="Winged helix-like DNA-binding domain superfamily/Winged helix DNA-binding domain"/>
    <property type="match status" value="1"/>
</dbReference>
<evidence type="ECO:0000259" key="1">
    <source>
        <dbReference type="PROSITE" id="PS50995"/>
    </source>
</evidence>
<dbReference type="GO" id="GO:0003700">
    <property type="term" value="F:DNA-binding transcription factor activity"/>
    <property type="evidence" value="ECO:0007669"/>
    <property type="project" value="InterPro"/>
</dbReference>
<organism evidence="2 3">
    <name type="scientific">Terriglobus roseus</name>
    <dbReference type="NCBI Taxonomy" id="392734"/>
    <lineage>
        <taxon>Bacteria</taxon>
        <taxon>Pseudomonadati</taxon>
        <taxon>Acidobacteriota</taxon>
        <taxon>Terriglobia</taxon>
        <taxon>Terriglobales</taxon>
        <taxon>Acidobacteriaceae</taxon>
        <taxon>Terriglobus</taxon>
    </lineage>
</organism>